<feature type="compositionally biased region" description="Basic and acidic residues" evidence="2">
    <location>
        <begin position="232"/>
        <end position="245"/>
    </location>
</feature>
<feature type="compositionally biased region" description="Basic and acidic residues" evidence="2">
    <location>
        <begin position="986"/>
        <end position="1003"/>
    </location>
</feature>
<keyword evidence="1" id="KW-0233">DNA recombination</keyword>
<keyword evidence="4" id="KW-1185">Reference proteome</keyword>
<comment type="caution">
    <text evidence="3">The sequence shown here is derived from an EMBL/GenBank/DDBJ whole genome shotgun (WGS) entry which is preliminary data.</text>
</comment>
<dbReference type="Gene3D" id="1.10.443.10">
    <property type="entry name" value="Intergrase catalytic core"/>
    <property type="match status" value="1"/>
</dbReference>
<evidence type="ECO:0000313" key="3">
    <source>
        <dbReference type="EMBL" id="KAK2941312.1"/>
    </source>
</evidence>
<proteinExistence type="predicted"/>
<feature type="region of interest" description="Disordered" evidence="2">
    <location>
        <begin position="794"/>
        <end position="832"/>
    </location>
</feature>
<sequence>MLVARRKLEQEEKDNQTNDPPSSPKTPSRQQSLPLHALSTPTRATPKKSKAAELTEKKLRKQMSGALDPGIITYSIDEPSETSPDQTQPPSLLNSSVTSSPFICALVKIERWRAGLSVTFSEDEIARFHAFVDAVPERMKKKRTHSTTKKRDDNVEETTKKPTKKRTKRRRETIIDSTDSESFIDCELIQKVKRQHSHHSSDDEDSSWWEPESPQRQKQRKKTKKEILPAAVERDALADDSQEKADDTSLEQMLISEWKQLPSVNDAQGQVLDREAEWKKIYNNHTRIQARIPPPTSLSDFGDAYKLDSVFPLQIKFVKEFIFVLGIHELVSVHSLDSTVRSAIIALDTVHRGEPTPYPVRKAIVDEINLLKKLKEIPDVQIGKPPLIASDLLKIISHIPSSLPEKPFEASLFLFSLSTGARASTCSAIELRDIERIVCLKETSVLLVTIRLRKMKEYHAQDSVVTLEGDLFAHSNLNVLYWLQQHLIQRFGLSLTSRDEWEKHCSLEERIWPIGPDAMTIHLQNRAFQAGFPLQYFGFHSLRSGFISSALIQAGDDDRARTRVLEQTAIVARWVPYSPVQMQYVKKAAIGAHVANILVMPDSELHSSNVLEPVLTSSEIFHNQKLDPIPWTGGELLDTFNQHVTCVLGMLCALTGSGPTKLSTLRGRAARNYCSDESITKSNCEVHIQNSLMKDKTPLSMAQRFLSGVRDQLAVQMDDINSEGNVVIPCAAPKPIRKKKYWLKWEWKTLADGREAGKSWEDISQTISQQGGERTPENCAMCWDARKRDMKKSLRYEETQPQPQSNTDRKRGGRKRRQFHHVDLATNQKRTREENQMLIDPPPPEPSLLLQALFTPSRATPKRSKTAEKAEERLRSKISGALHPGIITYSMDEPQETAQDQTQSPEILNDSVTSSPYVCALFKIERWRAGRPVSFSEEEMSRYLAFVEEIPEIVTKEKAHKTVKKISDKHQEPRKKQTKKKKRTRRETSYDSTDSKLLEESIHKVKRLHSHHSADDDDESWSDTEKPKRSFKKRKPQQETPPVVVENEEGRKDSTDSTALDEAIIQQWKSLRSENDDNIRIAITQTISLVKEEKEIPDFSIGKLPLLATDLHKILSHIPDCIPEKPFECSLLLFSLCTGARASTCAAVALKDIERIVCLRDTSVLLITLRLRKMKGQHAQDTVVTLEGDVFASSCLNVVYWLQQHLLQRFGLSLTRRDEWDQTCSLDEKIWLLGPDAMTIRLQNRAFQAGFDRQYFGFHSLRSGFISSALIKAGDDNQARTRVLEQTAIVAQWVPYSTVQMKYIESSMISTHVANRLVLPDSALHASNVIEPILATTELFHNTKLQPISWTGGEQLIAFKEQLSTVLGMSCALSGTGSIKFQALKTKATNRYVINPVRVPNPEPGVQINRIGPTKKKIKFEKFPTWGIREILKIPRFGYFSKCVRVYLNNQ</sequence>
<feature type="compositionally biased region" description="Basic residues" evidence="2">
    <location>
        <begin position="161"/>
        <end position="171"/>
    </location>
</feature>
<feature type="region of interest" description="Disordered" evidence="2">
    <location>
        <begin position="138"/>
        <end position="176"/>
    </location>
</feature>
<dbReference type="EMBL" id="JARBJD010000521">
    <property type="protein sequence ID" value="KAK2941312.1"/>
    <property type="molecule type" value="Genomic_DNA"/>
</dbReference>
<feature type="compositionally biased region" description="Basic and acidic residues" evidence="2">
    <location>
        <begin position="965"/>
        <end position="975"/>
    </location>
</feature>
<name>A0ABQ9WPA2_9EUKA</name>
<feature type="region of interest" description="Disordered" evidence="2">
    <location>
        <begin position="194"/>
        <end position="245"/>
    </location>
</feature>
<feature type="compositionally biased region" description="Basic residues" evidence="2">
    <location>
        <begin position="139"/>
        <end position="148"/>
    </location>
</feature>
<gene>
    <name evidence="3" type="ORF">BLNAU_23773</name>
</gene>
<feature type="compositionally biased region" description="Polar residues" evidence="2">
    <location>
        <begin position="81"/>
        <end position="96"/>
    </location>
</feature>
<feature type="region of interest" description="Disordered" evidence="2">
    <location>
        <begin position="958"/>
        <end position="1058"/>
    </location>
</feature>
<evidence type="ECO:0000256" key="2">
    <source>
        <dbReference type="SAM" id="MobiDB-lite"/>
    </source>
</evidence>
<evidence type="ECO:0000313" key="4">
    <source>
        <dbReference type="Proteomes" id="UP001281761"/>
    </source>
</evidence>
<feature type="compositionally biased region" description="Basic residues" evidence="2">
    <location>
        <begin position="976"/>
        <end position="985"/>
    </location>
</feature>
<feature type="compositionally biased region" description="Polar residues" evidence="2">
    <location>
        <begin position="17"/>
        <end position="43"/>
    </location>
</feature>
<organism evidence="3 4">
    <name type="scientific">Blattamonas nauphoetae</name>
    <dbReference type="NCBI Taxonomy" id="2049346"/>
    <lineage>
        <taxon>Eukaryota</taxon>
        <taxon>Metamonada</taxon>
        <taxon>Preaxostyla</taxon>
        <taxon>Oxymonadida</taxon>
        <taxon>Blattamonas</taxon>
    </lineage>
</organism>
<dbReference type="Proteomes" id="UP001281761">
    <property type="component" value="Unassembled WGS sequence"/>
</dbReference>
<feature type="compositionally biased region" description="Basic and acidic residues" evidence="2">
    <location>
        <begin position="1"/>
        <end position="16"/>
    </location>
</feature>
<reference evidence="3 4" key="1">
    <citation type="journal article" date="2022" name="bioRxiv">
        <title>Genomics of Preaxostyla Flagellates Illuminates Evolutionary Transitions and the Path Towards Mitochondrial Loss.</title>
        <authorList>
            <person name="Novak L.V.F."/>
            <person name="Treitli S.C."/>
            <person name="Pyrih J."/>
            <person name="Halakuc P."/>
            <person name="Pipaliya S.V."/>
            <person name="Vacek V."/>
            <person name="Brzon O."/>
            <person name="Soukal P."/>
            <person name="Eme L."/>
            <person name="Dacks J.B."/>
            <person name="Karnkowska A."/>
            <person name="Elias M."/>
            <person name="Hampl V."/>
        </authorList>
    </citation>
    <scope>NUCLEOTIDE SEQUENCE [LARGE SCALE GENOMIC DNA]</scope>
    <source>
        <strain evidence="3">NAU3</strain>
        <tissue evidence="3">Gut</tissue>
    </source>
</reference>
<feature type="region of interest" description="Disordered" evidence="2">
    <location>
        <begin position="1"/>
        <end position="96"/>
    </location>
</feature>
<accession>A0ABQ9WPA2</accession>
<evidence type="ECO:0000256" key="1">
    <source>
        <dbReference type="ARBA" id="ARBA00023172"/>
    </source>
</evidence>
<dbReference type="InterPro" id="IPR013762">
    <property type="entry name" value="Integrase-like_cat_sf"/>
</dbReference>
<dbReference type="SUPFAM" id="SSF56349">
    <property type="entry name" value="DNA breaking-rejoining enzymes"/>
    <property type="match status" value="2"/>
</dbReference>
<dbReference type="InterPro" id="IPR011010">
    <property type="entry name" value="DNA_brk_join_enz"/>
</dbReference>
<evidence type="ECO:0008006" key="5">
    <source>
        <dbReference type="Google" id="ProtNLM"/>
    </source>
</evidence>
<protein>
    <recommendedName>
        <fullName evidence="5">Tyr recombinase domain-containing protein</fullName>
    </recommendedName>
</protein>
<feature type="compositionally biased region" description="Basic and acidic residues" evidence="2">
    <location>
        <begin position="149"/>
        <end position="160"/>
    </location>
</feature>